<protein>
    <submittedName>
        <fullName evidence="4">FunU10</fullName>
    </submittedName>
</protein>
<evidence type="ECO:0000313" key="4">
    <source>
        <dbReference type="EMBL" id="AWS27298.1"/>
    </source>
</evidence>
<feature type="domain" description="PhoD-like phosphatase metallophosphatase" evidence="2">
    <location>
        <begin position="259"/>
        <end position="590"/>
    </location>
</feature>
<dbReference type="InterPro" id="IPR029052">
    <property type="entry name" value="Metallo-depent_PP-like"/>
</dbReference>
<evidence type="ECO:0000259" key="2">
    <source>
        <dbReference type="Pfam" id="PF09423"/>
    </source>
</evidence>
<feature type="domain" description="Phospholipase D N-terminal" evidence="3">
    <location>
        <begin position="147"/>
        <end position="245"/>
    </location>
</feature>
<dbReference type="PANTHER" id="PTHR43606">
    <property type="entry name" value="PHOSPHATASE, PUTATIVE (AFU_ORTHOLOGUE AFUA_6G08710)-RELATED"/>
    <property type="match status" value="1"/>
</dbReference>
<dbReference type="EMBL" id="MH203088">
    <property type="protein sequence ID" value="AWS27298.1"/>
    <property type="molecule type" value="Genomic_DNA"/>
</dbReference>
<evidence type="ECO:0000259" key="3">
    <source>
        <dbReference type="Pfam" id="PF16655"/>
    </source>
</evidence>
<feature type="compositionally biased region" description="Low complexity" evidence="1">
    <location>
        <begin position="1"/>
        <end position="10"/>
    </location>
</feature>
<dbReference type="InterPro" id="IPR032093">
    <property type="entry name" value="PhoD_N"/>
</dbReference>
<dbReference type="InterPro" id="IPR052900">
    <property type="entry name" value="Phospholipid_Metab_Enz"/>
</dbReference>
<dbReference type="Pfam" id="PF09423">
    <property type="entry name" value="PhoD"/>
    <property type="match status" value="1"/>
</dbReference>
<name>A0A2U9KD08_9ACTN</name>
<dbReference type="Pfam" id="PF16655">
    <property type="entry name" value="PhoD_N"/>
    <property type="match status" value="1"/>
</dbReference>
<dbReference type="CDD" id="cd07389">
    <property type="entry name" value="MPP_PhoD"/>
    <property type="match status" value="1"/>
</dbReference>
<organism evidence="4">
    <name type="scientific">Streptosporangium sp. KD35</name>
    <dbReference type="NCBI Taxonomy" id="2162663"/>
    <lineage>
        <taxon>Bacteria</taxon>
        <taxon>Bacillati</taxon>
        <taxon>Actinomycetota</taxon>
        <taxon>Actinomycetes</taxon>
        <taxon>Streptosporangiales</taxon>
        <taxon>Streptosporangiaceae</taxon>
        <taxon>Streptosporangium</taxon>
    </lineage>
</organism>
<evidence type="ECO:0000256" key="1">
    <source>
        <dbReference type="SAM" id="MobiDB-lite"/>
    </source>
</evidence>
<dbReference type="SUPFAM" id="SSF56300">
    <property type="entry name" value="Metallo-dependent phosphatases"/>
    <property type="match status" value="1"/>
</dbReference>
<feature type="region of interest" description="Disordered" evidence="1">
    <location>
        <begin position="1"/>
        <end position="90"/>
    </location>
</feature>
<reference evidence="4" key="1">
    <citation type="submission" date="2018-04" db="EMBL/GenBank/DDBJ databases">
        <title>Secondary Metabolite Response of Diverse Hypogean Actinomycetes to Chemical and Biological Stimuli.</title>
        <authorList>
            <person name="Covington B.C."/>
            <person name="Spraggins J.M."/>
            <person name="Ynigex-Gutierrez A.E."/>
            <person name="Bachmann B.O."/>
        </authorList>
    </citation>
    <scope>NUCLEOTIDE SEQUENCE</scope>
    <source>
        <strain evidence="4">Kd35</strain>
    </source>
</reference>
<proteinExistence type="predicted"/>
<dbReference type="InterPro" id="IPR038607">
    <property type="entry name" value="PhoD-like_sf"/>
</dbReference>
<dbReference type="AlphaFoldDB" id="A0A2U9KD08"/>
<accession>A0A2U9KD08</accession>
<dbReference type="Gene3D" id="2.60.40.380">
    <property type="entry name" value="Purple acid phosphatase-like, N-terminal"/>
    <property type="match status" value="1"/>
</dbReference>
<feature type="compositionally biased region" description="Low complexity" evidence="1">
    <location>
        <begin position="48"/>
        <end position="57"/>
    </location>
</feature>
<sequence length="621" mass="67880">MSRTSARPRASAPPPSSASIKGKPSPWAAGQTVQGAARRSSDPPPPATGGAAVPQTADEQQAASTGQGNPRRIPLRPCLTGPPGANPVDLSVRRTLRMPPTSRGITRRSLMAGGAGLGLAVALNSPVRAGIRSTGSRPTPLTDVFQLGVASGEPDSRGVVLWTRLAMDPVSPDGLGGMPNRQVPVHWQVAKDERFKKIVRRGVESARPEEAHSVHVELDGLDSGAEYFYRFKVENELSPAGRTLTAPAPGTRKRDLHLSFTSCADYQKGWFTPYRRMAEDHPDLIAFLGDYIYEYGDYKYPVRDQAGGECFDLAGYRLRHAQHKADLDLQMAHAIAPWTVVFDDHDVDNAWAGDVPEQIDPPFPARRAAAFQAFWENMPMRRSQRPKGPEMSLYHTLRWGSLANMHMLDTRQYRDLYACTGKSGTVGDDCTDRFDQNRTILGADQEAWLSGRLRDSRAVWDLLGQQVFFMQMDWTNGPAHGYSNEGWDGYVAGRNRVTAAIADNGRNGVVLTGDVHAHWAGEVKRDYADPESPSVAVELVSTSVTSEGDGVDAAANTQALLAENPHVKFFNGRRGYVRTVLSEREMKVDFRSLGYVSEPYAPAYTSGSFVIEPGNPTLNPA</sequence>
<feature type="compositionally biased region" description="Polar residues" evidence="1">
    <location>
        <begin position="58"/>
        <end position="68"/>
    </location>
</feature>
<dbReference type="InterPro" id="IPR018946">
    <property type="entry name" value="PhoD-like_MPP"/>
</dbReference>
<dbReference type="Gene3D" id="3.60.21.70">
    <property type="entry name" value="PhoD-like phosphatase"/>
    <property type="match status" value="1"/>
</dbReference>
<dbReference type="PANTHER" id="PTHR43606:SF2">
    <property type="entry name" value="ALKALINE PHOSPHATASE FAMILY PROTEIN (AFU_ORTHOLOGUE AFUA_5G03860)"/>
    <property type="match status" value="1"/>
</dbReference>